<dbReference type="PRINTS" id="PR00371">
    <property type="entry name" value="FPNCR"/>
</dbReference>
<dbReference type="STRING" id="97972.A0A2V1DY35"/>
<keyword evidence="7 15" id="KW-0274">FAD</keyword>
<dbReference type="CDD" id="cd06183">
    <property type="entry name" value="cyt_b5_reduct_like"/>
    <property type="match status" value="1"/>
</dbReference>
<dbReference type="EMBL" id="KZ805337">
    <property type="protein sequence ID" value="PVI02936.1"/>
    <property type="molecule type" value="Genomic_DNA"/>
</dbReference>
<dbReference type="GO" id="GO:0090524">
    <property type="term" value="F:cytochrome-b5 reductase activity, acting on NADH"/>
    <property type="evidence" value="ECO:0007669"/>
    <property type="project" value="UniProtKB-EC"/>
</dbReference>
<dbReference type="FunFam" id="2.40.30.10:FF:000032">
    <property type="entry name" value="NADH-cytochrome b5 reductase"/>
    <property type="match status" value="1"/>
</dbReference>
<comment type="cofactor">
    <cofactor evidence="1 15 16">
        <name>FAD</name>
        <dbReference type="ChEBI" id="CHEBI:57692"/>
    </cofactor>
</comment>
<dbReference type="InterPro" id="IPR017927">
    <property type="entry name" value="FAD-bd_FR_type"/>
</dbReference>
<dbReference type="InterPro" id="IPR001834">
    <property type="entry name" value="CBR-like"/>
</dbReference>
<keyword evidence="5" id="KW-0812">Transmembrane</keyword>
<dbReference type="OrthoDB" id="432685at2759"/>
<keyword evidence="6" id="KW-1000">Mitochondrion outer membrane</keyword>
<evidence type="ECO:0000256" key="16">
    <source>
        <dbReference type="RuleBase" id="RU361226"/>
    </source>
</evidence>
<comment type="catalytic activity">
    <reaction evidence="14 16">
        <text>2 Fe(III)-[cytochrome b5] + NADH = 2 Fe(II)-[cytochrome b5] + NAD(+) + H(+)</text>
        <dbReference type="Rhea" id="RHEA:46680"/>
        <dbReference type="Rhea" id="RHEA-COMP:10438"/>
        <dbReference type="Rhea" id="RHEA-COMP:10439"/>
        <dbReference type="ChEBI" id="CHEBI:15378"/>
        <dbReference type="ChEBI" id="CHEBI:29033"/>
        <dbReference type="ChEBI" id="CHEBI:29034"/>
        <dbReference type="ChEBI" id="CHEBI:57540"/>
        <dbReference type="ChEBI" id="CHEBI:57945"/>
        <dbReference type="EC" id="1.6.2.2"/>
    </reaction>
</comment>
<evidence type="ECO:0000256" key="14">
    <source>
        <dbReference type="ARBA" id="ARBA00047682"/>
    </source>
</evidence>
<dbReference type="GO" id="GO:0006696">
    <property type="term" value="P:ergosterol biosynthetic process"/>
    <property type="evidence" value="ECO:0007669"/>
    <property type="project" value="TreeGrafter"/>
</dbReference>
<dbReference type="InterPro" id="IPR001433">
    <property type="entry name" value="OxRdtase_FAD/NAD-bd"/>
</dbReference>
<feature type="binding site" evidence="15">
    <location>
        <position position="129"/>
    </location>
    <ligand>
        <name>FAD</name>
        <dbReference type="ChEBI" id="CHEBI:57692"/>
    </ligand>
</feature>
<evidence type="ECO:0000256" key="10">
    <source>
        <dbReference type="ARBA" id="ARBA00023027"/>
    </source>
</evidence>
<gene>
    <name evidence="18" type="ORF">DM02DRAFT_558932</name>
</gene>
<dbReference type="SUPFAM" id="SSF63380">
    <property type="entry name" value="Riboflavin synthase domain-like"/>
    <property type="match status" value="1"/>
</dbReference>
<keyword evidence="19" id="KW-1185">Reference proteome</keyword>
<keyword evidence="9 16" id="KW-0560">Oxidoreductase</keyword>
<evidence type="ECO:0000256" key="12">
    <source>
        <dbReference type="ARBA" id="ARBA00023136"/>
    </source>
</evidence>
<keyword evidence="4 15" id="KW-0285">Flavoprotein</keyword>
<evidence type="ECO:0000256" key="7">
    <source>
        <dbReference type="ARBA" id="ARBA00022827"/>
    </source>
</evidence>
<evidence type="ECO:0000256" key="11">
    <source>
        <dbReference type="ARBA" id="ARBA00023128"/>
    </source>
</evidence>
<organism evidence="18 19">
    <name type="scientific">Periconia macrospinosa</name>
    <dbReference type="NCBI Taxonomy" id="97972"/>
    <lineage>
        <taxon>Eukaryota</taxon>
        <taxon>Fungi</taxon>
        <taxon>Dikarya</taxon>
        <taxon>Ascomycota</taxon>
        <taxon>Pezizomycotina</taxon>
        <taxon>Dothideomycetes</taxon>
        <taxon>Pleosporomycetidae</taxon>
        <taxon>Pleosporales</taxon>
        <taxon>Massarineae</taxon>
        <taxon>Periconiaceae</taxon>
        <taxon>Periconia</taxon>
    </lineage>
</organism>
<dbReference type="Pfam" id="PF00970">
    <property type="entry name" value="FAD_binding_6"/>
    <property type="match status" value="1"/>
</dbReference>
<dbReference type="AlphaFoldDB" id="A0A2V1DY35"/>
<keyword evidence="8" id="KW-1133">Transmembrane helix</keyword>
<dbReference type="PROSITE" id="PS51384">
    <property type="entry name" value="FAD_FR"/>
    <property type="match status" value="1"/>
</dbReference>
<evidence type="ECO:0000256" key="2">
    <source>
        <dbReference type="ARBA" id="ARBA00004572"/>
    </source>
</evidence>
<feature type="binding site" evidence="15">
    <location>
        <position position="127"/>
    </location>
    <ligand>
        <name>FAD</name>
        <dbReference type="ChEBI" id="CHEBI:57692"/>
    </ligand>
</feature>
<proteinExistence type="inferred from homology"/>
<evidence type="ECO:0000256" key="9">
    <source>
        <dbReference type="ARBA" id="ARBA00023002"/>
    </source>
</evidence>
<keyword evidence="12" id="KW-0472">Membrane</keyword>
<feature type="binding site" evidence="15">
    <location>
        <position position="103"/>
    </location>
    <ligand>
        <name>FAD</name>
        <dbReference type="ChEBI" id="CHEBI:57692"/>
    </ligand>
</feature>
<feature type="binding site" evidence="15">
    <location>
        <position position="119"/>
    </location>
    <ligand>
        <name>FAD</name>
        <dbReference type="ChEBI" id="CHEBI:57692"/>
    </ligand>
</feature>
<comment type="function">
    <text evidence="13">May mediate the reduction of outer membrane cytochrome b5.</text>
</comment>
<dbReference type="Pfam" id="PF00175">
    <property type="entry name" value="NAD_binding_1"/>
    <property type="match status" value="1"/>
</dbReference>
<comment type="subcellular location">
    <subcellularLocation>
        <location evidence="2">Mitochondrion outer membrane</location>
        <topology evidence="2">Single-pass membrane protein</topology>
    </subcellularLocation>
</comment>
<dbReference type="PANTHER" id="PTHR19370">
    <property type="entry name" value="NADH-CYTOCHROME B5 REDUCTASE"/>
    <property type="match status" value="1"/>
</dbReference>
<dbReference type="Gene3D" id="2.40.30.10">
    <property type="entry name" value="Translation factors"/>
    <property type="match status" value="1"/>
</dbReference>
<evidence type="ECO:0000259" key="17">
    <source>
        <dbReference type="PROSITE" id="PS51384"/>
    </source>
</evidence>
<feature type="domain" description="FAD-binding FR-type" evidence="17">
    <location>
        <begin position="48"/>
        <end position="154"/>
    </location>
</feature>
<dbReference type="Gene3D" id="3.40.50.80">
    <property type="entry name" value="Nucleotide-binding domain of ferredoxin-NADP reductase (FNR) module"/>
    <property type="match status" value="1"/>
</dbReference>
<accession>A0A2V1DY35</accession>
<evidence type="ECO:0000313" key="19">
    <source>
        <dbReference type="Proteomes" id="UP000244855"/>
    </source>
</evidence>
<evidence type="ECO:0000256" key="8">
    <source>
        <dbReference type="ARBA" id="ARBA00022989"/>
    </source>
</evidence>
<evidence type="ECO:0000256" key="1">
    <source>
        <dbReference type="ARBA" id="ARBA00001974"/>
    </source>
</evidence>
<dbReference type="PRINTS" id="PR00406">
    <property type="entry name" value="CYTB5RDTASE"/>
</dbReference>
<dbReference type="InterPro" id="IPR039261">
    <property type="entry name" value="FNR_nucleotide-bd"/>
</dbReference>
<dbReference type="Proteomes" id="UP000244855">
    <property type="component" value="Unassembled WGS sequence"/>
</dbReference>
<evidence type="ECO:0000313" key="18">
    <source>
        <dbReference type="EMBL" id="PVI02936.1"/>
    </source>
</evidence>
<sequence>MAASIQRLRPVIATIAAGGIGGGLAYTFLNRDIHADSGEPQKVFGRGPAFVSLPLESVQEVNHNTKHLRFRFPKEDNVSGLTVTSAVLTMAWPQNSWHPVARPYTPISDMNEPGHLDLLVKKYPDGKQSTHLHSLKPGDKLLFAAALRGHQWKPNAVPHVTLIAGGAGITPIYQLAHGILSDPSDKTAVTVVYGVNTDQDVLLQKEFEAFKSKYGDRFNYLYTVSEPGAGSPWRKGRVTKELLEQVASSREKEDDGEKMVFVCGPPAMEAALVGSKKEKGILEQLGYDRTRIHTF</sequence>
<protein>
    <recommendedName>
        <fullName evidence="16">NADH-cytochrome b5 reductase</fullName>
        <ecNumber evidence="16">1.6.2.2</ecNumber>
    </recommendedName>
</protein>
<evidence type="ECO:0000256" key="15">
    <source>
        <dbReference type="PIRSR" id="PIRSR601834-1"/>
    </source>
</evidence>
<dbReference type="PANTHER" id="PTHR19370:SF101">
    <property type="entry name" value="NADH-CYTOCHROME B5 REDUCTASE"/>
    <property type="match status" value="1"/>
</dbReference>
<evidence type="ECO:0000256" key="6">
    <source>
        <dbReference type="ARBA" id="ARBA00022787"/>
    </source>
</evidence>
<dbReference type="FunFam" id="3.40.50.80:FF:000009">
    <property type="entry name" value="NADH-cytochrome b5 reductase"/>
    <property type="match status" value="1"/>
</dbReference>
<feature type="binding site" evidence="15">
    <location>
        <position position="102"/>
    </location>
    <ligand>
        <name>FAD</name>
        <dbReference type="ChEBI" id="CHEBI:57692"/>
    </ligand>
</feature>
<dbReference type="GO" id="GO:0005741">
    <property type="term" value="C:mitochondrial outer membrane"/>
    <property type="evidence" value="ECO:0007669"/>
    <property type="project" value="UniProtKB-SubCell"/>
</dbReference>
<evidence type="ECO:0000256" key="5">
    <source>
        <dbReference type="ARBA" id="ARBA00022692"/>
    </source>
</evidence>
<evidence type="ECO:0000256" key="4">
    <source>
        <dbReference type="ARBA" id="ARBA00022630"/>
    </source>
</evidence>
<dbReference type="InterPro" id="IPR001709">
    <property type="entry name" value="Flavoprot_Pyr_Nucl_cyt_Rdtase"/>
</dbReference>
<dbReference type="SUPFAM" id="SSF52343">
    <property type="entry name" value="Ferredoxin reductase-like, C-terminal NADP-linked domain"/>
    <property type="match status" value="1"/>
</dbReference>
<dbReference type="InterPro" id="IPR017938">
    <property type="entry name" value="Riboflavin_synthase-like_b-brl"/>
</dbReference>
<keyword evidence="11" id="KW-0496">Mitochondrion</keyword>
<dbReference type="InterPro" id="IPR008333">
    <property type="entry name" value="Cbr1-like_FAD-bd_dom"/>
</dbReference>
<evidence type="ECO:0000256" key="3">
    <source>
        <dbReference type="ARBA" id="ARBA00006105"/>
    </source>
</evidence>
<feature type="binding site" evidence="15">
    <location>
        <position position="121"/>
    </location>
    <ligand>
        <name>FAD</name>
        <dbReference type="ChEBI" id="CHEBI:57692"/>
    </ligand>
</feature>
<reference evidence="18 19" key="1">
    <citation type="journal article" date="2018" name="Sci. Rep.">
        <title>Comparative genomics provides insights into the lifestyle and reveals functional heterogeneity of dark septate endophytic fungi.</title>
        <authorList>
            <person name="Knapp D.G."/>
            <person name="Nemeth J.B."/>
            <person name="Barry K."/>
            <person name="Hainaut M."/>
            <person name="Henrissat B."/>
            <person name="Johnson J."/>
            <person name="Kuo A."/>
            <person name="Lim J.H.P."/>
            <person name="Lipzen A."/>
            <person name="Nolan M."/>
            <person name="Ohm R.A."/>
            <person name="Tamas L."/>
            <person name="Grigoriev I.V."/>
            <person name="Spatafora J.W."/>
            <person name="Nagy L.G."/>
            <person name="Kovacs G.M."/>
        </authorList>
    </citation>
    <scope>NUCLEOTIDE SEQUENCE [LARGE SCALE GENOMIC DNA]</scope>
    <source>
        <strain evidence="18 19">DSE2036</strain>
    </source>
</reference>
<keyword evidence="10 16" id="KW-0520">NAD</keyword>
<feature type="binding site" evidence="15">
    <location>
        <position position="170"/>
    </location>
    <ligand>
        <name>FAD</name>
        <dbReference type="ChEBI" id="CHEBI:57692"/>
    </ligand>
</feature>
<name>A0A2V1DY35_9PLEO</name>
<comment type="similarity">
    <text evidence="3 16">Belongs to the flavoprotein pyridine nucleotide cytochrome reductase family.</text>
</comment>
<dbReference type="EC" id="1.6.2.2" evidence="16"/>
<evidence type="ECO:0000256" key="13">
    <source>
        <dbReference type="ARBA" id="ARBA00037464"/>
    </source>
</evidence>
<feature type="binding site" evidence="15">
    <location>
        <position position="104"/>
    </location>
    <ligand>
        <name>FAD</name>
        <dbReference type="ChEBI" id="CHEBI:57692"/>
    </ligand>
</feature>